<feature type="region of interest" description="Disordered" evidence="1">
    <location>
        <begin position="142"/>
        <end position="169"/>
    </location>
</feature>
<feature type="compositionally biased region" description="Basic residues" evidence="1">
    <location>
        <begin position="45"/>
        <end position="57"/>
    </location>
</feature>
<sequence length="169" mass="16748">MAGDAGTASDPAGGSPSLKMVAPADFRRREGAPGADCEEAGGRSARVRARARGRRRGGSSLGQGGALAGVAAPRAAMGCSGLAVAAGTRRNRGGQRHEVALFFYGACSGEATRGVGGARSSGRLAVAGNEGMGVMQIGHRARQGGGEKDAGHGAGWLGMESKGKNGDAW</sequence>
<proteinExistence type="predicted"/>
<dbReference type="Gramene" id="TuG1812G0700003052.01.T01">
    <property type="protein sequence ID" value="TuG1812G0700003052.01.T01.cds376240"/>
    <property type="gene ID" value="TuG1812G0700003052.01"/>
</dbReference>
<organism evidence="2 3">
    <name type="scientific">Triticum urartu</name>
    <name type="common">Red wild einkorn</name>
    <name type="synonym">Crithodium urartu</name>
    <dbReference type="NCBI Taxonomy" id="4572"/>
    <lineage>
        <taxon>Eukaryota</taxon>
        <taxon>Viridiplantae</taxon>
        <taxon>Streptophyta</taxon>
        <taxon>Embryophyta</taxon>
        <taxon>Tracheophyta</taxon>
        <taxon>Spermatophyta</taxon>
        <taxon>Magnoliopsida</taxon>
        <taxon>Liliopsida</taxon>
        <taxon>Poales</taxon>
        <taxon>Poaceae</taxon>
        <taxon>BOP clade</taxon>
        <taxon>Pooideae</taxon>
        <taxon>Triticodae</taxon>
        <taxon>Triticeae</taxon>
        <taxon>Triticinae</taxon>
        <taxon>Triticum</taxon>
    </lineage>
</organism>
<evidence type="ECO:0000313" key="3">
    <source>
        <dbReference type="Proteomes" id="UP000015106"/>
    </source>
</evidence>
<accession>A0A8R7R397</accession>
<dbReference type="AlphaFoldDB" id="A0A8R7R397"/>
<keyword evidence="3" id="KW-1185">Reference proteome</keyword>
<evidence type="ECO:0000313" key="2">
    <source>
        <dbReference type="EnsemblPlants" id="TuG1812G0700003052.01.T01.cds376240"/>
    </source>
</evidence>
<feature type="region of interest" description="Disordered" evidence="1">
    <location>
        <begin position="1"/>
        <end position="66"/>
    </location>
</feature>
<dbReference type="EnsemblPlants" id="TuG1812G0700003052.01.T01">
    <property type="protein sequence ID" value="TuG1812G0700003052.01.T01.cds376240"/>
    <property type="gene ID" value="TuG1812G0700003052.01"/>
</dbReference>
<reference evidence="2" key="2">
    <citation type="submission" date="2018-03" db="EMBL/GenBank/DDBJ databases">
        <title>The Triticum urartu genome reveals the dynamic nature of wheat genome evolution.</title>
        <authorList>
            <person name="Ling H."/>
            <person name="Ma B."/>
            <person name="Shi X."/>
            <person name="Liu H."/>
            <person name="Dong L."/>
            <person name="Sun H."/>
            <person name="Cao Y."/>
            <person name="Gao Q."/>
            <person name="Zheng S."/>
            <person name="Li Y."/>
            <person name="Yu Y."/>
            <person name="Du H."/>
            <person name="Qi M."/>
            <person name="Li Y."/>
            <person name="Yu H."/>
            <person name="Cui Y."/>
            <person name="Wang N."/>
            <person name="Chen C."/>
            <person name="Wu H."/>
            <person name="Zhao Y."/>
            <person name="Zhang J."/>
            <person name="Li Y."/>
            <person name="Zhou W."/>
            <person name="Zhang B."/>
            <person name="Hu W."/>
            <person name="Eijk M."/>
            <person name="Tang J."/>
            <person name="Witsenboer H."/>
            <person name="Zhao S."/>
            <person name="Li Z."/>
            <person name="Zhang A."/>
            <person name="Wang D."/>
            <person name="Liang C."/>
        </authorList>
    </citation>
    <scope>NUCLEOTIDE SEQUENCE [LARGE SCALE GENOMIC DNA]</scope>
    <source>
        <strain evidence="2">cv. G1812</strain>
    </source>
</reference>
<evidence type="ECO:0000256" key="1">
    <source>
        <dbReference type="SAM" id="MobiDB-lite"/>
    </source>
</evidence>
<protein>
    <submittedName>
        <fullName evidence="2">Uncharacterized protein</fullName>
    </submittedName>
</protein>
<reference evidence="2" key="3">
    <citation type="submission" date="2022-06" db="UniProtKB">
        <authorList>
            <consortium name="EnsemblPlants"/>
        </authorList>
    </citation>
    <scope>IDENTIFICATION</scope>
</reference>
<name>A0A8R7R397_TRIUA</name>
<dbReference type="Proteomes" id="UP000015106">
    <property type="component" value="Chromosome 7"/>
</dbReference>
<reference evidence="3" key="1">
    <citation type="journal article" date="2013" name="Nature">
        <title>Draft genome of the wheat A-genome progenitor Triticum urartu.</title>
        <authorList>
            <person name="Ling H.Q."/>
            <person name="Zhao S."/>
            <person name="Liu D."/>
            <person name="Wang J."/>
            <person name="Sun H."/>
            <person name="Zhang C."/>
            <person name="Fan H."/>
            <person name="Li D."/>
            <person name="Dong L."/>
            <person name="Tao Y."/>
            <person name="Gao C."/>
            <person name="Wu H."/>
            <person name="Li Y."/>
            <person name="Cui Y."/>
            <person name="Guo X."/>
            <person name="Zheng S."/>
            <person name="Wang B."/>
            <person name="Yu K."/>
            <person name="Liang Q."/>
            <person name="Yang W."/>
            <person name="Lou X."/>
            <person name="Chen J."/>
            <person name="Feng M."/>
            <person name="Jian J."/>
            <person name="Zhang X."/>
            <person name="Luo G."/>
            <person name="Jiang Y."/>
            <person name="Liu J."/>
            <person name="Wang Z."/>
            <person name="Sha Y."/>
            <person name="Zhang B."/>
            <person name="Wu H."/>
            <person name="Tang D."/>
            <person name="Shen Q."/>
            <person name="Xue P."/>
            <person name="Zou S."/>
            <person name="Wang X."/>
            <person name="Liu X."/>
            <person name="Wang F."/>
            <person name="Yang Y."/>
            <person name="An X."/>
            <person name="Dong Z."/>
            <person name="Zhang K."/>
            <person name="Zhang X."/>
            <person name="Luo M.C."/>
            <person name="Dvorak J."/>
            <person name="Tong Y."/>
            <person name="Wang J."/>
            <person name="Yang H."/>
            <person name="Li Z."/>
            <person name="Wang D."/>
            <person name="Zhang A."/>
            <person name="Wang J."/>
        </authorList>
    </citation>
    <scope>NUCLEOTIDE SEQUENCE</scope>
    <source>
        <strain evidence="3">cv. G1812</strain>
    </source>
</reference>